<dbReference type="PANTHER" id="PTHR46033">
    <property type="entry name" value="PROTEIN MAIN-LIKE 2"/>
    <property type="match status" value="1"/>
</dbReference>
<proteinExistence type="predicted"/>
<protein>
    <recommendedName>
        <fullName evidence="5">Aminotransferase-like plant mobile domain-containing protein</fullName>
    </recommendedName>
</protein>
<evidence type="ECO:0000256" key="4">
    <source>
        <dbReference type="SAM" id="MobiDB-lite"/>
    </source>
</evidence>
<dbReference type="PANTHER" id="PTHR46033:SF40">
    <property type="entry name" value="EXPRESSED PROTEIN"/>
    <property type="match status" value="1"/>
</dbReference>
<feature type="compositionally biased region" description="Basic and acidic residues" evidence="4">
    <location>
        <begin position="49"/>
        <end position="61"/>
    </location>
</feature>
<dbReference type="InterPro" id="IPR044824">
    <property type="entry name" value="MAIN-like"/>
</dbReference>
<evidence type="ECO:0000256" key="3">
    <source>
        <dbReference type="SAM" id="Coils"/>
    </source>
</evidence>
<feature type="region of interest" description="Disordered" evidence="4">
    <location>
        <begin position="646"/>
        <end position="667"/>
    </location>
</feature>
<keyword evidence="3" id="KW-0175">Coiled coil</keyword>
<dbReference type="Pfam" id="PF05266">
    <property type="entry name" value="DUF724"/>
    <property type="match status" value="1"/>
</dbReference>
<evidence type="ECO:0000313" key="6">
    <source>
        <dbReference type="EnsemblPlants" id="OB10G13730.1"/>
    </source>
</evidence>
<name>J3N1H5_ORYBR</name>
<evidence type="ECO:0000259" key="5">
    <source>
        <dbReference type="Pfam" id="PF10536"/>
    </source>
</evidence>
<organism evidence="6">
    <name type="scientific">Oryza brachyantha</name>
    <name type="common">malo sina</name>
    <dbReference type="NCBI Taxonomy" id="4533"/>
    <lineage>
        <taxon>Eukaryota</taxon>
        <taxon>Viridiplantae</taxon>
        <taxon>Streptophyta</taxon>
        <taxon>Embryophyta</taxon>
        <taxon>Tracheophyta</taxon>
        <taxon>Spermatophyta</taxon>
        <taxon>Magnoliopsida</taxon>
        <taxon>Liliopsida</taxon>
        <taxon>Poales</taxon>
        <taxon>Poaceae</taxon>
        <taxon>BOP clade</taxon>
        <taxon>Oryzoideae</taxon>
        <taxon>Oryzeae</taxon>
        <taxon>Oryzinae</taxon>
        <taxon>Oryza</taxon>
    </lineage>
</organism>
<reference evidence="6" key="2">
    <citation type="submission" date="2013-04" db="UniProtKB">
        <authorList>
            <consortium name="EnsemblPlants"/>
        </authorList>
    </citation>
    <scope>IDENTIFICATION</scope>
</reference>
<feature type="region of interest" description="Disordered" evidence="4">
    <location>
        <begin position="1"/>
        <end position="61"/>
    </location>
</feature>
<keyword evidence="2" id="KW-0341">Growth regulation</keyword>
<dbReference type="eggNOG" id="ENOG502SK76">
    <property type="taxonomic scope" value="Eukaryota"/>
</dbReference>
<accession>J3N1H5</accession>
<evidence type="ECO:0000256" key="1">
    <source>
        <dbReference type="ARBA" id="ARBA00022448"/>
    </source>
</evidence>
<dbReference type="AlphaFoldDB" id="J3N1H5"/>
<evidence type="ECO:0000313" key="7">
    <source>
        <dbReference type="Proteomes" id="UP000006038"/>
    </source>
</evidence>
<dbReference type="InterPro" id="IPR007930">
    <property type="entry name" value="DUF724"/>
</dbReference>
<dbReference type="Gramene" id="OB10G13730.1">
    <property type="protein sequence ID" value="OB10G13730.1"/>
    <property type="gene ID" value="OB10G13730"/>
</dbReference>
<evidence type="ECO:0000256" key="2">
    <source>
        <dbReference type="ARBA" id="ARBA00022604"/>
    </source>
</evidence>
<feature type="domain" description="Aminotransferase-like plant mobile" evidence="5">
    <location>
        <begin position="78"/>
        <end position="391"/>
    </location>
</feature>
<feature type="coiled-coil region" evidence="3">
    <location>
        <begin position="767"/>
        <end position="842"/>
    </location>
</feature>
<dbReference type="OMA" id="IPQKPHY"/>
<sequence>MAIACPPEEGYGRQRKEGAALGKGTASRGLLAEEKKGRHGGRGRHRRTCSPEERDVAGEPARWRKDVGDDRCRVRARVLPALLSLWDPASHAFRLPAGAATFSLEDALLLAGLPPSGAPLDRPLTPEEEDLQIRLLVEKEKIRELHPCARDARHVSAEVWLEWFDSSIRPGEDDELRRLGFIAYWLAFFVTPRLQPRSGELPDCAFALAARLSLGERIALGPAMVANLYADMDRIVTSGVMEGFSGRVDTWGPLLLLQVWIWERFDRLRPPPLKAPPFPVSNARVHLWSRRKRTTTQEEAQRVFQDEACFLWRPYQHNLPNWRQPEWFNDTTTSVCSKSRNKPKWLKDYSVIISQAVLTGRYGDGIVNSVMYNPHLVSRQFGYDQDYPISTIHDSDSNGIEVLIPSIGRHGVASKDYVAWWNARFERHQETNQYDCRMMANKENDMSTWPRSADLITVVQMAVDKFRKGTKQENSKCITKGQLPQLGNVAPDNKSKTIVLGLSAFDFDCSQNTVKRKDDIKKVRFKSANVKRRKKNKKNKVSANECGEGPQFYDWVPLTVSDTENNSLQLEVQECSAPQEDSYFSSKRCDELSQLDNDECIVLEPPPKNCEVINLDDDEEHSVPDPKHHDRQLVLELEQFVRSGLLSQREESSDEDEEDGRNREILKDSKYDPFSEAARREYPLFFEFIPQKPHYRGLLNNDEALGDLACSGLWFLLVGLAKEVLDTSCDTDASEIVCLMKKAQELEQLGFNVKHFIARLKEPQSRLRMLQASIARLEDARKKEQEANRLQSLSSHLSKLKHNIRTMERHLDENNQASSSSIFSLEKEVEAAEKYCQAMKDEVIALKMSHSNL</sequence>
<feature type="compositionally biased region" description="Basic residues" evidence="4">
    <location>
        <begin position="37"/>
        <end position="48"/>
    </location>
</feature>
<dbReference type="GO" id="GO:0010073">
    <property type="term" value="P:meristem maintenance"/>
    <property type="evidence" value="ECO:0007669"/>
    <property type="project" value="InterPro"/>
</dbReference>
<dbReference type="EnsemblPlants" id="OB10G13730.1">
    <property type="protein sequence ID" value="OB10G13730.1"/>
    <property type="gene ID" value="OB10G13730"/>
</dbReference>
<keyword evidence="1" id="KW-0813">Transport</keyword>
<keyword evidence="7" id="KW-1185">Reference proteome</keyword>
<dbReference type="Proteomes" id="UP000006038">
    <property type="component" value="Chromosome 10"/>
</dbReference>
<dbReference type="InterPro" id="IPR019557">
    <property type="entry name" value="AminoTfrase-like_pln_mobile"/>
</dbReference>
<dbReference type="HOGENOM" id="CLU_021874_0_0_1"/>
<dbReference type="Pfam" id="PF10536">
    <property type="entry name" value="PMD"/>
    <property type="match status" value="1"/>
</dbReference>
<reference evidence="6" key="1">
    <citation type="journal article" date="2013" name="Nat. Commun.">
        <title>Whole-genome sequencing of Oryza brachyantha reveals mechanisms underlying Oryza genome evolution.</title>
        <authorList>
            <person name="Chen J."/>
            <person name="Huang Q."/>
            <person name="Gao D."/>
            <person name="Wang J."/>
            <person name="Lang Y."/>
            <person name="Liu T."/>
            <person name="Li B."/>
            <person name="Bai Z."/>
            <person name="Luis Goicoechea J."/>
            <person name="Liang C."/>
            <person name="Chen C."/>
            <person name="Zhang W."/>
            <person name="Sun S."/>
            <person name="Liao Y."/>
            <person name="Zhang X."/>
            <person name="Yang L."/>
            <person name="Song C."/>
            <person name="Wang M."/>
            <person name="Shi J."/>
            <person name="Liu G."/>
            <person name="Liu J."/>
            <person name="Zhou H."/>
            <person name="Zhou W."/>
            <person name="Yu Q."/>
            <person name="An N."/>
            <person name="Chen Y."/>
            <person name="Cai Q."/>
            <person name="Wang B."/>
            <person name="Liu B."/>
            <person name="Min J."/>
            <person name="Huang Y."/>
            <person name="Wu H."/>
            <person name="Li Z."/>
            <person name="Zhang Y."/>
            <person name="Yin Y."/>
            <person name="Song W."/>
            <person name="Jiang J."/>
            <person name="Jackson S.A."/>
            <person name="Wing R.A."/>
            <person name="Wang J."/>
            <person name="Chen M."/>
        </authorList>
    </citation>
    <scope>NUCLEOTIDE SEQUENCE [LARGE SCALE GENOMIC DNA]</scope>
    <source>
        <strain evidence="6">cv. IRGC 101232</strain>
    </source>
</reference>